<evidence type="ECO:0000313" key="4">
    <source>
        <dbReference type="EMBL" id="GMS97701.1"/>
    </source>
</evidence>
<feature type="compositionally biased region" description="Acidic residues" evidence="1">
    <location>
        <begin position="509"/>
        <end position="523"/>
    </location>
</feature>
<evidence type="ECO:0000256" key="1">
    <source>
        <dbReference type="SAM" id="MobiDB-lite"/>
    </source>
</evidence>
<accession>A0AAV5TTZ2</accession>
<dbReference type="EMBL" id="BTSX01000004">
    <property type="protein sequence ID" value="GMS97699.1"/>
    <property type="molecule type" value="Genomic_DNA"/>
</dbReference>
<comment type="caution">
    <text evidence="2">The sequence shown here is derived from an EMBL/GenBank/DDBJ whole genome shotgun (WGS) entry which is preliminary data.</text>
</comment>
<proteinExistence type="predicted"/>
<dbReference type="EMBL" id="BTSX01000004">
    <property type="protein sequence ID" value="GMS97700.1"/>
    <property type="molecule type" value="Genomic_DNA"/>
</dbReference>
<keyword evidence="5" id="KW-1185">Reference proteome</keyword>
<evidence type="ECO:0000313" key="3">
    <source>
        <dbReference type="EMBL" id="GMS97700.1"/>
    </source>
</evidence>
<dbReference type="Gene3D" id="1.10.880.10">
    <property type="entry name" value="Transcription factor, Skn-1-like, DNA-binding domain"/>
    <property type="match status" value="1"/>
</dbReference>
<feature type="region of interest" description="Disordered" evidence="1">
    <location>
        <begin position="505"/>
        <end position="558"/>
    </location>
</feature>
<sequence>VSLYYNQCVLSVAKARRSAEKVEGVVGEELGRILDSLEALNDRFHKDWCNTWMSNEHDGIDKYNQKKALEATRQVQDATKAIVNAFEYKMMTQWKEWDTFFQQGDLEKNRPSPSLLLSDPACPINARIIPDEHSYHRVIYPRDNNRPPILHFVPLKKTYDDAIRTDNFWVDIAATVDKPISVTSLEVPRATIHPGEKDDEAIDSNSHVELIDDENAVGPESIDEAMPEEMDEERQRETTTDEARMGEMDGGEERETTIDESSIEQLCILCKEKTSEYKALPEDDKERQFFLDHLLLVGHEEMRKVKILQTNYFNNIFFCMRHYFIDWSNEENEPEQSSSSHLGRPPPYPSLSGVPENAGLGKLVRRCFVCNDFANQGIPYVYSPFDEKKAREFFDRVELNFLQRAQVEEYFIGKSKRLKICKVHLKPSARKIKRDRDYESELAQFGLPLNLDELVKMQICQIYLLMAEYGITKEQYEEIKKIRCNAKQRLASRLYHDRRKEQAMLEKEEMNEDEEEGVEENQGETESVHIEEESTSGWGGVKRRKPCDNLDLIDNHSG</sequence>
<dbReference type="SUPFAM" id="SSF47454">
    <property type="entry name" value="A DNA-binding domain in eukaryotic transcription factors"/>
    <property type="match status" value="1"/>
</dbReference>
<evidence type="ECO:0000313" key="2">
    <source>
        <dbReference type="EMBL" id="GMS97699.1"/>
    </source>
</evidence>
<organism evidence="2 5">
    <name type="scientific">Pristionchus entomophagus</name>
    <dbReference type="NCBI Taxonomy" id="358040"/>
    <lineage>
        <taxon>Eukaryota</taxon>
        <taxon>Metazoa</taxon>
        <taxon>Ecdysozoa</taxon>
        <taxon>Nematoda</taxon>
        <taxon>Chromadorea</taxon>
        <taxon>Rhabditida</taxon>
        <taxon>Rhabditina</taxon>
        <taxon>Diplogasteromorpha</taxon>
        <taxon>Diplogasteroidea</taxon>
        <taxon>Neodiplogasteridae</taxon>
        <taxon>Pristionchus</taxon>
    </lineage>
</organism>
<name>A0AAV5TTZ2_9BILA</name>
<feature type="compositionally biased region" description="Basic and acidic residues" evidence="1">
    <location>
        <begin position="233"/>
        <end position="257"/>
    </location>
</feature>
<reference evidence="2" key="1">
    <citation type="submission" date="2023-10" db="EMBL/GenBank/DDBJ databases">
        <title>Genome assembly of Pristionchus species.</title>
        <authorList>
            <person name="Yoshida K."/>
            <person name="Sommer R.J."/>
        </authorList>
    </citation>
    <scope>NUCLEOTIDE SEQUENCE</scope>
    <source>
        <strain evidence="2">RS0144</strain>
    </source>
</reference>
<dbReference type="EMBL" id="BTSX01000004">
    <property type="protein sequence ID" value="GMS97701.1"/>
    <property type="molecule type" value="Genomic_DNA"/>
</dbReference>
<dbReference type="InterPro" id="IPR008917">
    <property type="entry name" value="TF_DNA-bd_sf"/>
</dbReference>
<dbReference type="AlphaFoldDB" id="A0AAV5TTZ2"/>
<dbReference type="GO" id="GO:0006355">
    <property type="term" value="P:regulation of DNA-templated transcription"/>
    <property type="evidence" value="ECO:0007669"/>
    <property type="project" value="InterPro"/>
</dbReference>
<dbReference type="GO" id="GO:0003677">
    <property type="term" value="F:DNA binding"/>
    <property type="evidence" value="ECO:0007669"/>
    <property type="project" value="InterPro"/>
</dbReference>
<gene>
    <name evidence="2" type="ORF">PENTCL1PPCAC_19874</name>
    <name evidence="3" type="ORF">PENTCL1PPCAC_19875</name>
    <name evidence="4" type="ORF">PENTCL1PPCAC_19876</name>
</gene>
<protein>
    <submittedName>
        <fullName evidence="2">Uncharacterized protein</fullName>
    </submittedName>
</protein>
<feature type="region of interest" description="Disordered" evidence="1">
    <location>
        <begin position="225"/>
        <end position="258"/>
    </location>
</feature>
<dbReference type="Proteomes" id="UP001432027">
    <property type="component" value="Unassembled WGS sequence"/>
</dbReference>
<evidence type="ECO:0000313" key="5">
    <source>
        <dbReference type="Proteomes" id="UP001432027"/>
    </source>
</evidence>
<feature type="non-terminal residue" evidence="2">
    <location>
        <position position="1"/>
    </location>
</feature>